<dbReference type="GO" id="GO:0003676">
    <property type="term" value="F:nucleic acid binding"/>
    <property type="evidence" value="ECO:0007669"/>
    <property type="project" value="InterPro"/>
</dbReference>
<dbReference type="InterPro" id="IPR021109">
    <property type="entry name" value="Peptidase_aspartic_dom_sf"/>
</dbReference>
<keyword evidence="1" id="KW-0479">Metal-binding</keyword>
<dbReference type="Gene3D" id="4.10.60.10">
    <property type="entry name" value="Zinc finger, CCHC-type"/>
    <property type="match status" value="1"/>
</dbReference>
<dbReference type="Proteomes" id="UP000186817">
    <property type="component" value="Unassembled WGS sequence"/>
</dbReference>
<dbReference type="OrthoDB" id="444542at2759"/>
<dbReference type="InterPro" id="IPR001878">
    <property type="entry name" value="Znf_CCHC"/>
</dbReference>
<sequence length="866" mass="97174">MTSATAVTGVVRNKDGVPAWDGNCSTYQEYEEICLLWQESTEYHKRYMNGPKLAGELTGPAKRLILGKPSGWLSHPNGVHTLLEYLRSCLGRPQISELSDFLTRYFRHGRRKAGESMSDYVTRKCEMYLRAQQALQRVRPHHGSGDNSYATHEEPHGGIRDQGRRSSWDSTTSQMTNDSNPAAPVAAAASNAADNDAEETNNEPRDPWSWNNTGQGWNWWDTGSSWSWGYGSSWWQDAWESRYPAQRWKTAPKVPLLEILPDFVQAWYMLQDSGLDVHDRNMIQTAVGSDFTLQRVSQELRTQWPDHELKKRDQGHRHSSYWGETQMESEEDGDSETYDRGYWLEHGMNEEGLAAMDAAEDDIQGAMAAIQSAKRTLKEARAKQKFVKLSRKYYQGSGATGGQRGHAPDDSKMTCLKCGRVGHRAANCPEKKDKPETQHAPFVCFGDVDIAWANGTSKTTEEAISEGMAIIDGGATKTLGSIAAVESLMAKNREHRGHDGVKGIDPDNRPVFSFGNSSRNRCASTVQMLLEAAGKPGQLQIHTLEEGQGPILLSVDTLRTLKAVIDFEHDVLVFRALDDKKLIPVERSATGHQLLPLSTDLYKNAWTTSKAVPSLLAFREPTAELTTMLFETFGEHAAPRWTKGEISTRIRELQEARGDNIWTKGKQRTPLREQVVQLNRNKKNKSMLVSYATNELGLMLNGNETMDQIEYRAIREIYQKAPPAAEDPVGFGRHASLSYRELQQNHPGYVDWVKKTAKESDEADHRLKRLAAWLENVSEEDKDHGVLKLSGSKLREPTPEAGEGSQDAASSTSTRTSRGYPKTTDVGQIQTQLLQQLVATVKDLQEEVQEMKTKEPEKPRKQAKEM</sequence>
<dbReference type="GO" id="GO:0008270">
    <property type="term" value="F:zinc ion binding"/>
    <property type="evidence" value="ECO:0007669"/>
    <property type="project" value="UniProtKB-KW"/>
</dbReference>
<feature type="compositionally biased region" description="Acidic residues" evidence="3">
    <location>
        <begin position="327"/>
        <end position="336"/>
    </location>
</feature>
<dbReference type="InterPro" id="IPR036875">
    <property type="entry name" value="Znf_CCHC_sf"/>
</dbReference>
<reference evidence="5 6" key="1">
    <citation type="submission" date="2016-02" db="EMBL/GenBank/DDBJ databases">
        <title>Genome analysis of coral dinoflagellate symbionts highlights evolutionary adaptations to a symbiotic lifestyle.</title>
        <authorList>
            <person name="Aranda M."/>
            <person name="Li Y."/>
            <person name="Liew Y.J."/>
            <person name="Baumgarten S."/>
            <person name="Simakov O."/>
            <person name="Wilson M."/>
            <person name="Piel J."/>
            <person name="Ashoor H."/>
            <person name="Bougouffa S."/>
            <person name="Bajic V.B."/>
            <person name="Ryu T."/>
            <person name="Ravasi T."/>
            <person name="Bayer T."/>
            <person name="Micklem G."/>
            <person name="Kim H."/>
            <person name="Bhak J."/>
            <person name="Lajeunesse T.C."/>
            <person name="Voolstra C.R."/>
        </authorList>
    </citation>
    <scope>NUCLEOTIDE SEQUENCE [LARGE SCALE GENOMIC DNA]</scope>
    <source>
        <strain evidence="5 6">CCMP2467</strain>
    </source>
</reference>
<keyword evidence="1" id="KW-0863">Zinc-finger</keyword>
<evidence type="ECO:0000313" key="5">
    <source>
        <dbReference type="EMBL" id="OLP95210.1"/>
    </source>
</evidence>
<dbReference type="Gene3D" id="2.40.70.10">
    <property type="entry name" value="Acid Proteases"/>
    <property type="match status" value="1"/>
</dbReference>
<comment type="caution">
    <text evidence="5">The sequence shown here is derived from an EMBL/GenBank/DDBJ whole genome shotgun (WGS) entry which is preliminary data.</text>
</comment>
<dbReference type="SUPFAM" id="SSF57756">
    <property type="entry name" value="Retrovirus zinc finger-like domains"/>
    <property type="match status" value="1"/>
</dbReference>
<feature type="domain" description="CCHC-type" evidence="4">
    <location>
        <begin position="415"/>
        <end position="430"/>
    </location>
</feature>
<keyword evidence="1" id="KW-0862">Zinc</keyword>
<protein>
    <recommendedName>
        <fullName evidence="4">CCHC-type domain-containing protein</fullName>
    </recommendedName>
</protein>
<feature type="region of interest" description="Disordered" evidence="3">
    <location>
        <begin position="781"/>
        <end position="827"/>
    </location>
</feature>
<dbReference type="EMBL" id="LSRX01000512">
    <property type="protein sequence ID" value="OLP95210.1"/>
    <property type="molecule type" value="Genomic_DNA"/>
</dbReference>
<accession>A0A1Q9DJ83</accession>
<organism evidence="5 6">
    <name type="scientific">Symbiodinium microadriaticum</name>
    <name type="common">Dinoflagellate</name>
    <name type="synonym">Zooxanthella microadriatica</name>
    <dbReference type="NCBI Taxonomy" id="2951"/>
    <lineage>
        <taxon>Eukaryota</taxon>
        <taxon>Sar</taxon>
        <taxon>Alveolata</taxon>
        <taxon>Dinophyceae</taxon>
        <taxon>Suessiales</taxon>
        <taxon>Symbiodiniaceae</taxon>
        <taxon>Symbiodinium</taxon>
    </lineage>
</organism>
<evidence type="ECO:0000259" key="4">
    <source>
        <dbReference type="PROSITE" id="PS50158"/>
    </source>
</evidence>
<proteinExistence type="predicted"/>
<feature type="compositionally biased region" description="Basic and acidic residues" evidence="3">
    <location>
        <begin position="151"/>
        <end position="167"/>
    </location>
</feature>
<dbReference type="AlphaFoldDB" id="A0A1Q9DJ83"/>
<dbReference type="Pfam" id="PF00098">
    <property type="entry name" value="zf-CCHC"/>
    <property type="match status" value="1"/>
</dbReference>
<dbReference type="SMART" id="SM00343">
    <property type="entry name" value="ZnF_C2HC"/>
    <property type="match status" value="1"/>
</dbReference>
<evidence type="ECO:0000256" key="2">
    <source>
        <dbReference type="SAM" id="Coils"/>
    </source>
</evidence>
<gene>
    <name evidence="5" type="ORF">AK812_SmicGene22695</name>
</gene>
<feature type="compositionally biased region" description="Low complexity" evidence="3">
    <location>
        <begin position="177"/>
        <end position="194"/>
    </location>
</feature>
<name>A0A1Q9DJ83_SYMMI</name>
<feature type="region of interest" description="Disordered" evidence="3">
    <location>
        <begin position="309"/>
        <end position="336"/>
    </location>
</feature>
<feature type="coiled-coil region" evidence="2">
    <location>
        <begin position="356"/>
        <end position="383"/>
    </location>
</feature>
<feature type="region of interest" description="Disordered" evidence="3">
    <location>
        <begin position="136"/>
        <end position="211"/>
    </location>
</feature>
<evidence type="ECO:0000313" key="6">
    <source>
        <dbReference type="Proteomes" id="UP000186817"/>
    </source>
</evidence>
<evidence type="ECO:0000256" key="1">
    <source>
        <dbReference type="PROSITE-ProRule" id="PRU00047"/>
    </source>
</evidence>
<keyword evidence="6" id="KW-1185">Reference proteome</keyword>
<dbReference type="PROSITE" id="PS50158">
    <property type="entry name" value="ZF_CCHC"/>
    <property type="match status" value="1"/>
</dbReference>
<keyword evidence="2" id="KW-0175">Coiled coil</keyword>
<evidence type="ECO:0000256" key="3">
    <source>
        <dbReference type="SAM" id="MobiDB-lite"/>
    </source>
</evidence>